<comment type="similarity">
    <text evidence="3">Belongs to the prokaryotic molybdopterin-containing oxidoreductase family.</text>
</comment>
<dbReference type="GO" id="GO:0016020">
    <property type="term" value="C:membrane"/>
    <property type="evidence" value="ECO:0007669"/>
    <property type="project" value="TreeGrafter"/>
</dbReference>
<keyword evidence="6" id="KW-0479">Metal-binding</keyword>
<name>A0A4V6PAH1_9ACTN</name>
<dbReference type="InterPro" id="IPR041953">
    <property type="entry name" value="YdeP_MopB"/>
</dbReference>
<evidence type="ECO:0000256" key="5">
    <source>
        <dbReference type="ARBA" id="ARBA00022505"/>
    </source>
</evidence>
<evidence type="ECO:0000256" key="3">
    <source>
        <dbReference type="ARBA" id="ARBA00010312"/>
    </source>
</evidence>
<feature type="domain" description="Molybdopterin oxidoreductase" evidence="10">
    <location>
        <begin position="112"/>
        <end position="488"/>
    </location>
</feature>
<evidence type="ECO:0000256" key="6">
    <source>
        <dbReference type="ARBA" id="ARBA00022723"/>
    </source>
</evidence>
<protein>
    <submittedName>
        <fullName evidence="12">FdhF/YdeP family oxidoreductase</fullName>
    </submittedName>
</protein>
<dbReference type="GO" id="GO:0051539">
    <property type="term" value="F:4 iron, 4 sulfur cluster binding"/>
    <property type="evidence" value="ECO:0007669"/>
    <property type="project" value="UniProtKB-KW"/>
</dbReference>
<dbReference type="InterPro" id="IPR037951">
    <property type="entry name" value="MopB_CT_YdeP"/>
</dbReference>
<dbReference type="InterPro" id="IPR006656">
    <property type="entry name" value="Mopterin_OxRdtase"/>
</dbReference>
<keyword evidence="4" id="KW-0004">4Fe-4S</keyword>
<keyword evidence="13" id="KW-1185">Reference proteome</keyword>
<dbReference type="EMBL" id="SMKA01000065">
    <property type="protein sequence ID" value="TDC29105.1"/>
    <property type="molecule type" value="Genomic_DNA"/>
</dbReference>
<dbReference type="CDD" id="cd02787">
    <property type="entry name" value="MopB_CT_ydeP"/>
    <property type="match status" value="1"/>
</dbReference>
<dbReference type="AlphaFoldDB" id="A0A4V6PAH1"/>
<dbReference type="GO" id="GO:0030151">
    <property type="term" value="F:molybdenum ion binding"/>
    <property type="evidence" value="ECO:0007669"/>
    <property type="project" value="InterPro"/>
</dbReference>
<evidence type="ECO:0000313" key="12">
    <source>
        <dbReference type="EMBL" id="TDC29105.1"/>
    </source>
</evidence>
<dbReference type="NCBIfam" id="TIGR01701">
    <property type="entry name" value="Fdhalpha-like"/>
    <property type="match status" value="1"/>
</dbReference>
<dbReference type="Gene3D" id="3.40.50.740">
    <property type="match status" value="1"/>
</dbReference>
<keyword evidence="7" id="KW-0560">Oxidoreductase</keyword>
<dbReference type="SUPFAM" id="SSF53706">
    <property type="entry name" value="Formate dehydrogenase/DMSO reductase, domains 1-3"/>
    <property type="match status" value="1"/>
</dbReference>
<proteinExistence type="inferred from homology"/>
<dbReference type="PIRSF" id="PIRSF000144">
    <property type="entry name" value="CbbBc"/>
    <property type="match status" value="1"/>
</dbReference>
<evidence type="ECO:0000259" key="10">
    <source>
        <dbReference type="Pfam" id="PF00384"/>
    </source>
</evidence>
<comment type="cofactor">
    <cofactor evidence="1">
        <name>Mo-bis(molybdopterin guanine dinucleotide)</name>
        <dbReference type="ChEBI" id="CHEBI:60539"/>
    </cofactor>
</comment>
<comment type="cofactor">
    <cofactor evidence="2">
        <name>[4Fe-4S] cluster</name>
        <dbReference type="ChEBI" id="CHEBI:49883"/>
    </cofactor>
</comment>
<dbReference type="PANTHER" id="PTHR43105">
    <property type="entry name" value="RESPIRATORY NITRATE REDUCTASE"/>
    <property type="match status" value="1"/>
</dbReference>
<evidence type="ECO:0000256" key="2">
    <source>
        <dbReference type="ARBA" id="ARBA00001966"/>
    </source>
</evidence>
<evidence type="ECO:0000313" key="13">
    <source>
        <dbReference type="Proteomes" id="UP000295075"/>
    </source>
</evidence>
<dbReference type="Gene3D" id="3.40.228.10">
    <property type="entry name" value="Dimethylsulfoxide Reductase, domain 2"/>
    <property type="match status" value="1"/>
</dbReference>
<dbReference type="InterPro" id="IPR006657">
    <property type="entry name" value="MoPterin_dinucl-bd_dom"/>
</dbReference>
<evidence type="ECO:0000256" key="4">
    <source>
        <dbReference type="ARBA" id="ARBA00022485"/>
    </source>
</evidence>
<dbReference type="InterPro" id="IPR010046">
    <property type="entry name" value="Mopterin_OxRdtse_a_bac"/>
</dbReference>
<dbReference type="Pfam" id="PF01568">
    <property type="entry name" value="Molydop_binding"/>
    <property type="match status" value="1"/>
</dbReference>
<evidence type="ECO:0000259" key="11">
    <source>
        <dbReference type="Pfam" id="PF01568"/>
    </source>
</evidence>
<gene>
    <name evidence="12" type="ORF">E1261_16560</name>
</gene>
<dbReference type="Pfam" id="PF00384">
    <property type="entry name" value="Molybdopterin"/>
    <property type="match status" value="1"/>
</dbReference>
<dbReference type="GO" id="GO:0043546">
    <property type="term" value="F:molybdopterin cofactor binding"/>
    <property type="evidence" value="ECO:0007669"/>
    <property type="project" value="InterPro"/>
</dbReference>
<evidence type="ECO:0000256" key="1">
    <source>
        <dbReference type="ARBA" id="ARBA00001942"/>
    </source>
</evidence>
<evidence type="ECO:0000256" key="9">
    <source>
        <dbReference type="ARBA" id="ARBA00023014"/>
    </source>
</evidence>
<evidence type="ECO:0000256" key="8">
    <source>
        <dbReference type="ARBA" id="ARBA00023004"/>
    </source>
</evidence>
<dbReference type="Gene3D" id="2.40.40.20">
    <property type="match status" value="1"/>
</dbReference>
<dbReference type="CDD" id="cd02767">
    <property type="entry name" value="MopB_ydeP"/>
    <property type="match status" value="1"/>
</dbReference>
<keyword evidence="9" id="KW-0411">Iron-sulfur</keyword>
<dbReference type="RefSeq" id="WP_132407611.1">
    <property type="nucleotide sequence ID" value="NZ_SMKA01000065.1"/>
</dbReference>
<reference evidence="12 13" key="1">
    <citation type="submission" date="2019-03" db="EMBL/GenBank/DDBJ databases">
        <title>Draft genome sequences of novel Actinobacteria.</title>
        <authorList>
            <person name="Sahin N."/>
            <person name="Ay H."/>
            <person name="Saygin H."/>
        </authorList>
    </citation>
    <scope>NUCLEOTIDE SEQUENCE [LARGE SCALE GENOMIC DNA]</scope>
    <source>
        <strain evidence="12 13">JCM 30547</strain>
    </source>
</reference>
<dbReference type="InterPro" id="IPR050123">
    <property type="entry name" value="Prok_molybdopt-oxidoreductase"/>
</dbReference>
<dbReference type="SUPFAM" id="SSF50692">
    <property type="entry name" value="ADC-like"/>
    <property type="match status" value="1"/>
</dbReference>
<dbReference type="InterPro" id="IPR009010">
    <property type="entry name" value="Asp_de-COase-like_dom_sf"/>
</dbReference>
<feature type="domain" description="Molybdopterin dinucleotide-binding" evidence="11">
    <location>
        <begin position="641"/>
        <end position="745"/>
    </location>
</feature>
<dbReference type="OrthoDB" id="9759518at2"/>
<comment type="caution">
    <text evidence="12">The sequence shown here is derived from an EMBL/GenBank/DDBJ whole genome shotgun (WGS) entry which is preliminary data.</text>
</comment>
<dbReference type="GO" id="GO:0008863">
    <property type="term" value="F:formate dehydrogenase (NAD+) activity"/>
    <property type="evidence" value="ECO:0007669"/>
    <property type="project" value="InterPro"/>
</dbReference>
<keyword evidence="8" id="KW-0408">Iron</keyword>
<keyword evidence="5" id="KW-0500">Molybdenum</keyword>
<evidence type="ECO:0000256" key="7">
    <source>
        <dbReference type="ARBA" id="ARBA00023002"/>
    </source>
</evidence>
<dbReference type="Proteomes" id="UP000295075">
    <property type="component" value="Unassembled WGS sequence"/>
</dbReference>
<sequence length="756" mass="82404">MVDIEQPKKPKTTAAGVPAVLSSFKFGFREMGPARTGKVFLKMNQDGGFDCPSCAWPDPDHKRKHAAEFCENGAKAVAWEATRKRVPRAFFAENSVEQIHAISEFDLGKLGRITEPMLLRAGATHYEPVGWEEAFQVVARHLKALPDPNDAVFYTSGRTSNEAAFLYQLFVRAYGTNNLPDCSNMCHESSGTALNRVIGSGKGAVTLEMLEEAELIVVVGQNPGTNAPRMLSHLEIAKRNGGEIVSVNPLPEPGLMNFKNPQKVRGWVGKGTELADQHLQIRIGGDQALFLAIGHLLLEAEAENPGTVLDKAFVETYTSGFELYAKHNAELDWDAVELATGLRRAEIEELTQRFLKSKATVICWAMGLTQHREAVATISEIVNVLLLQGNIGKPGAGPCPVRGHSNVQGDRSMGIWEKMPEPFLDRLDAEFAFTSPREHGIDAADTVKRLRDGSVRVFFAMGGNFASATPDTEVVHRGLRECDLTVHVSTKLNRSHTVTGREALILPTLGRTDHDHTANGPQSVTVEDSQGAVHLSTGNLTPPAPELKSEIGIVAGIAQAVVPEVGEIPWADFADDYSLIRQRIGRVADGYEDFEERLRANEGGFLLAHAARDKRVFKTSDAKAQFTANDLSWLPTAPGKLLLQTLRSHDQFNTTIYGLEDRYRGIHGGREVVFVNPEDLAELGLTDGATVDIVSEFQGVERRASGFRLVSYPTARGCVAAYYPETNVLMSADDVAKGSNTPVAKGLTVRLEPVAS</sequence>
<organism evidence="12 13">
    <name type="scientific">Kribbella albertanoniae</name>
    <dbReference type="NCBI Taxonomy" id="1266829"/>
    <lineage>
        <taxon>Bacteria</taxon>
        <taxon>Bacillati</taxon>
        <taxon>Actinomycetota</taxon>
        <taxon>Actinomycetes</taxon>
        <taxon>Propionibacteriales</taxon>
        <taxon>Kribbellaceae</taxon>
        <taxon>Kribbella</taxon>
    </lineage>
</organism>
<accession>A0A4V6PAH1</accession>
<dbReference type="PANTHER" id="PTHR43105:SF4">
    <property type="entry name" value="PROTEIN YDEP"/>
    <property type="match status" value="1"/>
</dbReference>